<dbReference type="HOGENOM" id="CLU_2483651_0_0_1"/>
<dbReference type="InParanoid" id="A0A067QKK7"/>
<accession>A0A067QKK7</accession>
<protein>
    <submittedName>
        <fullName evidence="1">Uncharacterized protein</fullName>
    </submittedName>
</protein>
<gene>
    <name evidence="1" type="ORF">JAAARDRAFT_27670</name>
</gene>
<organism evidence="1 2">
    <name type="scientific">Jaapia argillacea MUCL 33604</name>
    <dbReference type="NCBI Taxonomy" id="933084"/>
    <lineage>
        <taxon>Eukaryota</taxon>
        <taxon>Fungi</taxon>
        <taxon>Dikarya</taxon>
        <taxon>Basidiomycota</taxon>
        <taxon>Agaricomycotina</taxon>
        <taxon>Agaricomycetes</taxon>
        <taxon>Agaricomycetidae</taxon>
        <taxon>Jaapiales</taxon>
        <taxon>Jaapiaceae</taxon>
        <taxon>Jaapia</taxon>
    </lineage>
</organism>
<dbReference type="Proteomes" id="UP000027265">
    <property type="component" value="Unassembled WGS sequence"/>
</dbReference>
<proteinExistence type="predicted"/>
<sequence length="87" mass="9169">MPNNGSPLAHFTQDMWLTPVVDPCNVGQQGTQSPESLAFVIEMQSAWRDWVQSGSKGASGGGRIYGSVRWKLAVGAVLVVVGALAVV</sequence>
<dbReference type="AlphaFoldDB" id="A0A067QKK7"/>
<reference evidence="2" key="1">
    <citation type="journal article" date="2014" name="Proc. Natl. Acad. Sci. U.S.A.">
        <title>Extensive sampling of basidiomycete genomes demonstrates inadequacy of the white-rot/brown-rot paradigm for wood decay fungi.</title>
        <authorList>
            <person name="Riley R."/>
            <person name="Salamov A.A."/>
            <person name="Brown D.W."/>
            <person name="Nagy L.G."/>
            <person name="Floudas D."/>
            <person name="Held B.W."/>
            <person name="Levasseur A."/>
            <person name="Lombard V."/>
            <person name="Morin E."/>
            <person name="Otillar R."/>
            <person name="Lindquist E.A."/>
            <person name="Sun H."/>
            <person name="LaButti K.M."/>
            <person name="Schmutz J."/>
            <person name="Jabbour D."/>
            <person name="Luo H."/>
            <person name="Baker S.E."/>
            <person name="Pisabarro A.G."/>
            <person name="Walton J.D."/>
            <person name="Blanchette R.A."/>
            <person name="Henrissat B."/>
            <person name="Martin F."/>
            <person name="Cullen D."/>
            <person name="Hibbett D.S."/>
            <person name="Grigoriev I.V."/>
        </authorList>
    </citation>
    <scope>NUCLEOTIDE SEQUENCE [LARGE SCALE GENOMIC DNA]</scope>
    <source>
        <strain evidence="2">MUCL 33604</strain>
    </source>
</reference>
<evidence type="ECO:0000313" key="1">
    <source>
        <dbReference type="EMBL" id="KDQ64042.1"/>
    </source>
</evidence>
<dbReference type="OrthoDB" id="4138492at2759"/>
<feature type="non-terminal residue" evidence="1">
    <location>
        <position position="1"/>
    </location>
</feature>
<evidence type="ECO:0000313" key="2">
    <source>
        <dbReference type="Proteomes" id="UP000027265"/>
    </source>
</evidence>
<keyword evidence="2" id="KW-1185">Reference proteome</keyword>
<dbReference type="EMBL" id="KL197709">
    <property type="protein sequence ID" value="KDQ64042.1"/>
    <property type="molecule type" value="Genomic_DNA"/>
</dbReference>
<name>A0A067QKK7_9AGAM</name>